<feature type="compositionally biased region" description="Basic residues" evidence="1">
    <location>
        <begin position="1"/>
        <end position="12"/>
    </location>
</feature>
<proteinExistence type="predicted"/>
<comment type="caution">
    <text evidence="2">The sequence shown here is derived from an EMBL/GenBank/DDBJ whole genome shotgun (WGS) entry which is preliminary data.</text>
</comment>
<reference evidence="2" key="1">
    <citation type="submission" date="2020-06" db="EMBL/GenBank/DDBJ databases">
        <authorList>
            <consortium name="Plant Systems Biology data submission"/>
        </authorList>
    </citation>
    <scope>NUCLEOTIDE SEQUENCE</scope>
    <source>
        <strain evidence="2">D6</strain>
    </source>
</reference>
<evidence type="ECO:0000313" key="2">
    <source>
        <dbReference type="EMBL" id="CAB9506322.1"/>
    </source>
</evidence>
<accession>A0A9N8HB26</accession>
<feature type="compositionally biased region" description="Basic and acidic residues" evidence="1">
    <location>
        <begin position="26"/>
        <end position="40"/>
    </location>
</feature>
<evidence type="ECO:0000313" key="3">
    <source>
        <dbReference type="Proteomes" id="UP001153069"/>
    </source>
</evidence>
<feature type="region of interest" description="Disordered" evidence="1">
    <location>
        <begin position="1"/>
        <end position="50"/>
    </location>
</feature>
<feature type="region of interest" description="Disordered" evidence="1">
    <location>
        <begin position="345"/>
        <end position="425"/>
    </location>
</feature>
<gene>
    <name evidence="2" type="ORF">SEMRO_263_G102190.1</name>
</gene>
<evidence type="ECO:0000256" key="1">
    <source>
        <dbReference type="SAM" id="MobiDB-lite"/>
    </source>
</evidence>
<protein>
    <submittedName>
        <fullName evidence="2">Uncharacterized protein</fullName>
    </submittedName>
</protein>
<name>A0A9N8HB26_9STRA</name>
<dbReference type="AlphaFoldDB" id="A0A9N8HB26"/>
<feature type="compositionally biased region" description="Polar residues" evidence="1">
    <location>
        <begin position="13"/>
        <end position="22"/>
    </location>
</feature>
<sequence>MSQSNSRKRKARNNGSSSQSDLPQDESTRDNKAVEEDNKGNHYPHGILKGNQSSLDSTSLEYLLAVPLEIIFRQIPTDNAVPSRADHPNGKPLLTRAEARCMLQILSWSQEWDVLFQASTDSLKHRAWSRQFQLKLLTSSSHPKATSCTQSNKSHPYLRPLVPLLEVEGQYQTTRTLQLLDEEMHTVLTQLQLGSQALQQFAEHNWTLSENLLDALGANEEDYFNSQQPTQNDTAIPKGALLAREKRRLAELQEEICQRIGVLVRNVLSEEEQEENHTGETKEKPIGIESYDTSMATVCAQLWKLPELAITSMNNVEVATATNQQEQQHQRSSKVGVFDYAEPMQEDGKEQTPEMHDRSIQQQPQQNEDKRAAHNLSDDDDETVMDEQGMLGGAQHQQQESQHSIVSNNSADQGDQPKHQQVPTHVVRKLTTESQIQKFDAGEALVMFACQES</sequence>
<dbReference type="OrthoDB" id="56223at2759"/>
<dbReference type="EMBL" id="CAICTM010000262">
    <property type="protein sequence ID" value="CAB9506322.1"/>
    <property type="molecule type" value="Genomic_DNA"/>
</dbReference>
<feature type="compositionally biased region" description="Basic and acidic residues" evidence="1">
    <location>
        <begin position="346"/>
        <end position="359"/>
    </location>
</feature>
<organism evidence="2 3">
    <name type="scientific">Seminavis robusta</name>
    <dbReference type="NCBI Taxonomy" id="568900"/>
    <lineage>
        <taxon>Eukaryota</taxon>
        <taxon>Sar</taxon>
        <taxon>Stramenopiles</taxon>
        <taxon>Ochrophyta</taxon>
        <taxon>Bacillariophyta</taxon>
        <taxon>Bacillariophyceae</taxon>
        <taxon>Bacillariophycidae</taxon>
        <taxon>Naviculales</taxon>
        <taxon>Naviculaceae</taxon>
        <taxon>Seminavis</taxon>
    </lineage>
</organism>
<keyword evidence="3" id="KW-1185">Reference proteome</keyword>
<feature type="compositionally biased region" description="Polar residues" evidence="1">
    <location>
        <begin position="395"/>
        <end position="423"/>
    </location>
</feature>
<dbReference type="Proteomes" id="UP001153069">
    <property type="component" value="Unassembled WGS sequence"/>
</dbReference>